<evidence type="ECO:0000256" key="1">
    <source>
        <dbReference type="SAM" id="Phobius"/>
    </source>
</evidence>
<evidence type="ECO:0000313" key="3">
    <source>
        <dbReference type="Proteomes" id="UP000002213"/>
    </source>
</evidence>
<protein>
    <submittedName>
        <fullName evidence="2">Uncharacterized protein</fullName>
    </submittedName>
</protein>
<evidence type="ECO:0000313" key="2">
    <source>
        <dbReference type="EMBL" id="ACU35601.1"/>
    </source>
</evidence>
<name>C6WBN3_ACTMD</name>
<dbReference type="AlphaFoldDB" id="C6WBN3"/>
<dbReference type="STRING" id="446462.Amir_1652"/>
<accession>C6WBN3</accession>
<keyword evidence="1" id="KW-1133">Transmembrane helix</keyword>
<organism evidence="2 3">
    <name type="scientific">Actinosynnema mirum (strain ATCC 29888 / DSM 43827 / JCM 3225 / NBRC 14064 / NCIMB 13271 / NRRL B-12336 / IMRU 3971 / 101)</name>
    <dbReference type="NCBI Taxonomy" id="446462"/>
    <lineage>
        <taxon>Bacteria</taxon>
        <taxon>Bacillati</taxon>
        <taxon>Actinomycetota</taxon>
        <taxon>Actinomycetes</taxon>
        <taxon>Pseudonocardiales</taxon>
        <taxon>Pseudonocardiaceae</taxon>
        <taxon>Actinosynnema</taxon>
    </lineage>
</organism>
<feature type="transmembrane region" description="Helical" evidence="1">
    <location>
        <begin position="103"/>
        <end position="120"/>
    </location>
</feature>
<dbReference type="Proteomes" id="UP000002213">
    <property type="component" value="Chromosome"/>
</dbReference>
<keyword evidence="3" id="KW-1185">Reference proteome</keyword>
<gene>
    <name evidence="2" type="ordered locus">Amir_1652</name>
</gene>
<dbReference type="EMBL" id="CP001630">
    <property type="protein sequence ID" value="ACU35601.1"/>
    <property type="molecule type" value="Genomic_DNA"/>
</dbReference>
<keyword evidence="1" id="KW-0472">Membrane</keyword>
<keyword evidence="1" id="KW-0812">Transmembrane</keyword>
<dbReference type="KEGG" id="ami:Amir_1652"/>
<reference evidence="2 3" key="1">
    <citation type="journal article" date="2009" name="Stand. Genomic Sci.">
        <title>Complete genome sequence of Actinosynnema mirum type strain (101).</title>
        <authorList>
            <person name="Land M."/>
            <person name="Lapidus A."/>
            <person name="Mayilraj S."/>
            <person name="Chen F."/>
            <person name="Copeland A."/>
            <person name="Del Rio T.G."/>
            <person name="Nolan M."/>
            <person name="Lucas S."/>
            <person name="Tice H."/>
            <person name="Cheng J.F."/>
            <person name="Chertkov O."/>
            <person name="Bruce D."/>
            <person name="Goodwin L."/>
            <person name="Pitluck S."/>
            <person name="Rohde M."/>
            <person name="Goker M."/>
            <person name="Pati A."/>
            <person name="Ivanova N."/>
            <person name="Mavromatis K."/>
            <person name="Chen A."/>
            <person name="Palaniappan K."/>
            <person name="Hauser L."/>
            <person name="Chang Y.J."/>
            <person name="Jeffries C.C."/>
            <person name="Brettin T."/>
            <person name="Detter J.C."/>
            <person name="Han C."/>
            <person name="Chain P."/>
            <person name="Tindall B.J."/>
            <person name="Bristow J."/>
            <person name="Eisen J.A."/>
            <person name="Markowitz V."/>
            <person name="Hugenholtz P."/>
            <person name="Kyrpides N.C."/>
            <person name="Klenk H.P."/>
        </authorList>
    </citation>
    <scope>NUCLEOTIDE SEQUENCE [LARGE SCALE GENOMIC DNA]</scope>
    <source>
        <strain evidence="3">ATCC 29888 / DSM 43827 / JCM 3225 / NBRC 14064 / NCIMB 13271 / NRRL B-12336 / IMRU 3971 / 101</strain>
    </source>
</reference>
<feature type="transmembrane region" description="Helical" evidence="1">
    <location>
        <begin position="42"/>
        <end position="61"/>
    </location>
</feature>
<proteinExistence type="predicted"/>
<sequence length="135" mass="14154">MDFAEHLEGWCCGVTRNAITVTDDLIVVPNCTRRLVVPVRNALLAAAILAVFVGFFVGLGGNTSTVSGHFFDEVQCGSVFKPATVAAEHTAACEDALDQRRTWAVALVVLGVLGVAGVVVQRRRATPPAATPPAP</sequence>
<dbReference type="HOGENOM" id="CLU_1881328_0_0_11"/>